<accession>I1DSQ3</accession>
<keyword evidence="1" id="KW-0472">Membrane</keyword>
<name>I1DSQ3_9GAMM</name>
<keyword evidence="1" id="KW-1133">Transmembrane helix</keyword>
<dbReference type="Pfam" id="PF00313">
    <property type="entry name" value="CSD"/>
    <property type="match status" value="1"/>
</dbReference>
<evidence type="ECO:0000313" key="4">
    <source>
        <dbReference type="Proteomes" id="UP000004374"/>
    </source>
</evidence>
<dbReference type="GO" id="GO:0003676">
    <property type="term" value="F:nucleic acid binding"/>
    <property type="evidence" value="ECO:0007669"/>
    <property type="project" value="InterPro"/>
</dbReference>
<gene>
    <name evidence="3" type="ORF">RNAN_0044</name>
</gene>
<dbReference type="InterPro" id="IPR012340">
    <property type="entry name" value="NA-bd_OB-fold"/>
</dbReference>
<keyword evidence="1" id="KW-0812">Transmembrane</keyword>
<dbReference type="Pfam" id="PF06961">
    <property type="entry name" value="DUF1294"/>
    <property type="match status" value="1"/>
</dbReference>
<sequence>MQLTGTVVFWRDDKGFGFVLCQQNAQKLFFHIRDFAGSQGRPQQGDQLQFSLGTDKKGRAIAAPWRFATEPAAAPRSLPKHSSLSGRPVSSSADIEQASQFALFFRLAFFLAVLLSLLFGKLLYVLPLLYVEASLMTYWLYKIDKEAAIARHGNRLAEESLQLFALIGGWPGAYIAQQQLAHKRSKISFRREFGFVIIGNTLLVAWLVSPWGQAFLARMALLAG</sequence>
<evidence type="ECO:0000313" key="3">
    <source>
        <dbReference type="EMBL" id="GAB57081.1"/>
    </source>
</evidence>
<dbReference type="Gene3D" id="2.40.50.140">
    <property type="entry name" value="Nucleic acid-binding proteins"/>
    <property type="match status" value="1"/>
</dbReference>
<organism evidence="3 4">
    <name type="scientific">Rheinheimera nanhaiensis E407-8</name>
    <dbReference type="NCBI Taxonomy" id="562729"/>
    <lineage>
        <taxon>Bacteria</taxon>
        <taxon>Pseudomonadati</taxon>
        <taxon>Pseudomonadota</taxon>
        <taxon>Gammaproteobacteria</taxon>
        <taxon>Chromatiales</taxon>
        <taxon>Chromatiaceae</taxon>
        <taxon>Rheinheimera</taxon>
    </lineage>
</organism>
<evidence type="ECO:0000256" key="1">
    <source>
        <dbReference type="SAM" id="Phobius"/>
    </source>
</evidence>
<dbReference type="Proteomes" id="UP000004374">
    <property type="component" value="Unassembled WGS sequence"/>
</dbReference>
<dbReference type="InterPro" id="IPR002059">
    <property type="entry name" value="CSP_DNA-bd"/>
</dbReference>
<dbReference type="OrthoDB" id="72963at2"/>
<feature type="domain" description="CSD" evidence="2">
    <location>
        <begin position="4"/>
        <end position="59"/>
    </location>
</feature>
<protein>
    <recommendedName>
        <fullName evidence="2">CSD domain-containing protein</fullName>
    </recommendedName>
</protein>
<feature type="transmembrane region" description="Helical" evidence="1">
    <location>
        <begin position="193"/>
        <end position="212"/>
    </location>
</feature>
<proteinExistence type="predicted"/>
<dbReference type="SUPFAM" id="SSF50249">
    <property type="entry name" value="Nucleic acid-binding proteins"/>
    <property type="match status" value="1"/>
</dbReference>
<dbReference type="STRING" id="562729.RNAN_0044"/>
<dbReference type="AlphaFoldDB" id="I1DSQ3"/>
<keyword evidence="4" id="KW-1185">Reference proteome</keyword>
<comment type="caution">
    <text evidence="3">The sequence shown here is derived from an EMBL/GenBank/DDBJ whole genome shotgun (WGS) entry which is preliminary data.</text>
</comment>
<evidence type="ECO:0000259" key="2">
    <source>
        <dbReference type="Pfam" id="PF00313"/>
    </source>
</evidence>
<dbReference type="CDD" id="cd04458">
    <property type="entry name" value="CSP_CDS"/>
    <property type="match status" value="1"/>
</dbReference>
<dbReference type="RefSeq" id="WP_008217523.1">
    <property type="nucleotide sequence ID" value="NZ_BAFK01000001.1"/>
</dbReference>
<dbReference type="InterPro" id="IPR010718">
    <property type="entry name" value="DUF1294"/>
</dbReference>
<dbReference type="EMBL" id="BAFK01000001">
    <property type="protein sequence ID" value="GAB57081.1"/>
    <property type="molecule type" value="Genomic_DNA"/>
</dbReference>
<reference evidence="3 4" key="1">
    <citation type="journal article" date="2012" name="J. Bacteriol.">
        <title>Genome Sequence of the Protease-Producing Bacterium Rheinheimera nanhaiensis E407-8T, Isolated from Deep-Sea Sediment of the South China Sea.</title>
        <authorList>
            <person name="Zhang X.-Y."/>
            <person name="Zhang Y.-J."/>
            <person name="Qin Q.-L."/>
            <person name="Xie B.-B."/>
            <person name="Chen X.-L."/>
            <person name="Zhou B.-C."/>
            <person name="Zhang Y.-Z."/>
        </authorList>
    </citation>
    <scope>NUCLEOTIDE SEQUENCE [LARGE SCALE GENOMIC DNA]</scope>
    <source>
        <strain evidence="3 4">E407-8</strain>
    </source>
</reference>